<dbReference type="PANTHER" id="PTHR43790">
    <property type="entry name" value="CARBOHYDRATE TRANSPORT ATP-BINDING PROTEIN MG119-RELATED"/>
    <property type="match status" value="1"/>
</dbReference>
<dbReference type="CDD" id="cd03215">
    <property type="entry name" value="ABC_Carb_Monos_II"/>
    <property type="match status" value="1"/>
</dbReference>
<evidence type="ECO:0000313" key="12">
    <source>
        <dbReference type="EMBL" id="GKX28574.1"/>
    </source>
</evidence>
<evidence type="ECO:0000256" key="7">
    <source>
        <dbReference type="ARBA" id="ARBA00022741"/>
    </source>
</evidence>
<dbReference type="CDD" id="cd03216">
    <property type="entry name" value="ABC_Carb_Monos_I"/>
    <property type="match status" value="1"/>
</dbReference>
<evidence type="ECO:0000313" key="13">
    <source>
        <dbReference type="Proteomes" id="UP001144256"/>
    </source>
</evidence>
<dbReference type="GO" id="GO:0016887">
    <property type="term" value="F:ATP hydrolysis activity"/>
    <property type="evidence" value="ECO:0007669"/>
    <property type="project" value="InterPro"/>
</dbReference>
<dbReference type="GO" id="GO:0005886">
    <property type="term" value="C:plasma membrane"/>
    <property type="evidence" value="ECO:0007669"/>
    <property type="project" value="UniProtKB-SubCell"/>
</dbReference>
<name>A0A9W5Y8P6_9FIRM</name>
<dbReference type="SMART" id="SM00382">
    <property type="entry name" value="AAA"/>
    <property type="match status" value="2"/>
</dbReference>
<keyword evidence="8 12" id="KW-0067">ATP-binding</keyword>
<evidence type="ECO:0000256" key="4">
    <source>
        <dbReference type="ARBA" id="ARBA00022475"/>
    </source>
</evidence>
<dbReference type="GO" id="GO:0015749">
    <property type="term" value="P:monosaccharide transmembrane transport"/>
    <property type="evidence" value="ECO:0007669"/>
    <property type="project" value="UniProtKB-ARBA"/>
</dbReference>
<proteinExistence type="predicted"/>
<evidence type="ECO:0000256" key="3">
    <source>
        <dbReference type="ARBA" id="ARBA00022448"/>
    </source>
</evidence>
<dbReference type="Gene3D" id="3.40.50.300">
    <property type="entry name" value="P-loop containing nucleotide triphosphate hydrolases"/>
    <property type="match status" value="2"/>
</dbReference>
<evidence type="ECO:0000256" key="2">
    <source>
        <dbReference type="ARBA" id="ARBA00004533"/>
    </source>
</evidence>
<dbReference type="InterPro" id="IPR003593">
    <property type="entry name" value="AAA+_ATPase"/>
</dbReference>
<dbReference type="PROSITE" id="PS50893">
    <property type="entry name" value="ABC_TRANSPORTER_2"/>
    <property type="match status" value="2"/>
</dbReference>
<dbReference type="RefSeq" id="WP_281812987.1">
    <property type="nucleotide sequence ID" value="NZ_BRLB01000001.1"/>
</dbReference>
<keyword evidence="3" id="KW-0813">Transport</keyword>
<keyword evidence="7" id="KW-0547">Nucleotide-binding</keyword>
<protein>
    <submittedName>
        <fullName evidence="12">Ribose import ATP-binding protein RbsA</fullName>
    </submittedName>
</protein>
<keyword evidence="9" id="KW-1278">Translocase</keyword>
<evidence type="ECO:0000256" key="9">
    <source>
        <dbReference type="ARBA" id="ARBA00022967"/>
    </source>
</evidence>
<dbReference type="PANTHER" id="PTHR43790:SF3">
    <property type="entry name" value="D-ALLOSE IMPORT ATP-BINDING PROTEIN ALSA-RELATED"/>
    <property type="match status" value="1"/>
</dbReference>
<dbReference type="InterPro" id="IPR027417">
    <property type="entry name" value="P-loop_NTPase"/>
</dbReference>
<reference evidence="12" key="1">
    <citation type="submission" date="2022-06" db="EMBL/GenBank/DDBJ databases">
        <title>Vallitalea longa sp. nov., an anaerobic bacterium isolated from marine sediment.</title>
        <authorList>
            <person name="Hirano S."/>
            <person name="Terahara T."/>
            <person name="Mori K."/>
            <person name="Hamada M."/>
            <person name="Matsumoto R."/>
            <person name="Kobayashi T."/>
        </authorList>
    </citation>
    <scope>NUCLEOTIDE SEQUENCE</scope>
    <source>
        <strain evidence="12">SH18-1</strain>
    </source>
</reference>
<comment type="subcellular location">
    <subcellularLocation>
        <location evidence="2">Cell inner membrane</location>
    </subcellularLocation>
    <subcellularLocation>
        <location evidence="1">Cell membrane</location>
        <topology evidence="1">Peripheral membrane protein</topology>
    </subcellularLocation>
</comment>
<accession>A0A9W5Y8P6</accession>
<sequence>MNSTLEFREISKTFPGVKALDKMSFKVKSGEVVAFLGENGAGKSTLLKILNGDLQQSSGKYLIDNEEIQFRNPHEAIGEGISIIYQERQVVEYLTVAENIFMGNMKVKNGLVDFKYLNEETQKIIDEFDLDMKATDRVKDLSVAYQQMVEIMKAYNRKLKVIAFDEPTASLSNAEIEKLFLIIKNLKEKGVIILYVSHRLKEIFEISDKVVIFKDGKLVDIKNTKETNEKELVKLMVGRDLGNIFNELDRNTKFGSNILEVKNLCNKYVDNISFNVRKGEILGISGLVGAGRTETIRTIFGADELDSGEIIFDGKKVNIKSPEDAIKLGIALCPEDRKGQGIAPIRSVKENTSMVVLKNLTKFGFIKKKKEKEIVRKGIKDLNVKTPSMDKQIVYLSGGNQQKVILARWLAHYPKLLILDEPTKGIDVGAKSEIYRIICGLARQDIGVIIISSELPEVIGLSDRIMVMAGGQKKGELTKGEATEEKILGLAMLDKDMEGRTDKHEN</sequence>
<dbReference type="EMBL" id="BRLB01000001">
    <property type="protein sequence ID" value="GKX28574.1"/>
    <property type="molecule type" value="Genomic_DNA"/>
</dbReference>
<evidence type="ECO:0000256" key="8">
    <source>
        <dbReference type="ARBA" id="ARBA00022840"/>
    </source>
</evidence>
<feature type="domain" description="ABC transporter" evidence="11">
    <location>
        <begin position="5"/>
        <end position="240"/>
    </location>
</feature>
<dbReference type="AlphaFoldDB" id="A0A9W5Y8P6"/>
<dbReference type="PROSITE" id="PS00211">
    <property type="entry name" value="ABC_TRANSPORTER_1"/>
    <property type="match status" value="1"/>
</dbReference>
<evidence type="ECO:0000256" key="5">
    <source>
        <dbReference type="ARBA" id="ARBA00022597"/>
    </source>
</evidence>
<dbReference type="SUPFAM" id="SSF52540">
    <property type="entry name" value="P-loop containing nucleoside triphosphate hydrolases"/>
    <property type="match status" value="2"/>
</dbReference>
<comment type="caution">
    <text evidence="12">The sequence shown here is derived from an EMBL/GenBank/DDBJ whole genome shotgun (WGS) entry which is preliminary data.</text>
</comment>
<dbReference type="FunFam" id="3.40.50.300:FF:000127">
    <property type="entry name" value="Ribose import ATP-binding protein RbsA"/>
    <property type="match status" value="1"/>
</dbReference>
<evidence type="ECO:0000256" key="10">
    <source>
        <dbReference type="ARBA" id="ARBA00023136"/>
    </source>
</evidence>
<evidence type="ECO:0000256" key="6">
    <source>
        <dbReference type="ARBA" id="ARBA00022737"/>
    </source>
</evidence>
<feature type="domain" description="ABC transporter" evidence="11">
    <location>
        <begin position="253"/>
        <end position="495"/>
    </location>
</feature>
<dbReference type="InterPro" id="IPR003439">
    <property type="entry name" value="ABC_transporter-like_ATP-bd"/>
</dbReference>
<keyword evidence="4" id="KW-1003">Cell membrane</keyword>
<dbReference type="FunFam" id="3.40.50.300:FF:000126">
    <property type="entry name" value="Galactose/methyl galactoside import ATP-binding protein MglA"/>
    <property type="match status" value="1"/>
</dbReference>
<keyword evidence="13" id="KW-1185">Reference proteome</keyword>
<evidence type="ECO:0000256" key="1">
    <source>
        <dbReference type="ARBA" id="ARBA00004202"/>
    </source>
</evidence>
<evidence type="ECO:0000259" key="11">
    <source>
        <dbReference type="PROSITE" id="PS50893"/>
    </source>
</evidence>
<dbReference type="Proteomes" id="UP001144256">
    <property type="component" value="Unassembled WGS sequence"/>
</dbReference>
<keyword evidence="10" id="KW-0472">Membrane</keyword>
<keyword evidence="5" id="KW-0762">Sugar transport</keyword>
<keyword evidence="6" id="KW-0677">Repeat</keyword>
<dbReference type="GO" id="GO:0005524">
    <property type="term" value="F:ATP binding"/>
    <property type="evidence" value="ECO:0007669"/>
    <property type="project" value="UniProtKB-KW"/>
</dbReference>
<dbReference type="Pfam" id="PF00005">
    <property type="entry name" value="ABC_tran"/>
    <property type="match status" value="2"/>
</dbReference>
<dbReference type="InterPro" id="IPR050107">
    <property type="entry name" value="ABC_carbohydrate_import_ATPase"/>
</dbReference>
<organism evidence="12 13">
    <name type="scientific">Vallitalea longa</name>
    <dbReference type="NCBI Taxonomy" id="2936439"/>
    <lineage>
        <taxon>Bacteria</taxon>
        <taxon>Bacillati</taxon>
        <taxon>Bacillota</taxon>
        <taxon>Clostridia</taxon>
        <taxon>Lachnospirales</taxon>
        <taxon>Vallitaleaceae</taxon>
        <taxon>Vallitalea</taxon>
    </lineage>
</organism>
<gene>
    <name evidence="12" type="primary">rbsA_5</name>
    <name evidence="12" type="ORF">SH1V18_10540</name>
</gene>
<dbReference type="InterPro" id="IPR017871">
    <property type="entry name" value="ABC_transporter-like_CS"/>
</dbReference>